<dbReference type="InterPro" id="IPR041185">
    <property type="entry name" value="IKBKB_SDD"/>
</dbReference>
<dbReference type="InterPro" id="IPR008271">
    <property type="entry name" value="Ser/Thr_kinase_AS"/>
</dbReference>
<keyword evidence="13" id="KW-0175">Coiled coil</keyword>
<dbReference type="PANTHER" id="PTHR22969">
    <property type="entry name" value="IKB KINASE"/>
    <property type="match status" value="1"/>
</dbReference>
<dbReference type="InterPro" id="IPR000719">
    <property type="entry name" value="Prot_kinase_dom"/>
</dbReference>
<evidence type="ECO:0000256" key="13">
    <source>
        <dbReference type="SAM" id="Coils"/>
    </source>
</evidence>
<evidence type="ECO:0000256" key="3">
    <source>
        <dbReference type="ARBA" id="ARBA00012442"/>
    </source>
</evidence>
<dbReference type="Pfam" id="PF18397">
    <property type="entry name" value="IKBKB_SDD"/>
    <property type="match status" value="1"/>
</dbReference>
<keyword evidence="6" id="KW-0597">Phosphoprotein</keyword>
<dbReference type="Gene3D" id="1.20.1270.250">
    <property type="match status" value="1"/>
</dbReference>
<dbReference type="GO" id="GO:0005524">
    <property type="term" value="F:ATP binding"/>
    <property type="evidence" value="ECO:0007669"/>
    <property type="project" value="UniProtKB-KW"/>
</dbReference>
<keyword evidence="8" id="KW-0547">Nucleotide-binding</keyword>
<evidence type="ECO:0000256" key="7">
    <source>
        <dbReference type="ARBA" id="ARBA00022679"/>
    </source>
</evidence>
<evidence type="ECO:0000256" key="10">
    <source>
        <dbReference type="ARBA" id="ARBA00022840"/>
    </source>
</evidence>
<evidence type="ECO:0000256" key="8">
    <source>
        <dbReference type="ARBA" id="ARBA00022741"/>
    </source>
</evidence>
<dbReference type="AlphaFoldDB" id="A0A2H4R0M6"/>
<feature type="coiled-coil region" evidence="13">
    <location>
        <begin position="620"/>
        <end position="654"/>
    </location>
</feature>
<reference evidence="15" key="1">
    <citation type="submission" date="2017-11" db="EMBL/GenBank/DDBJ databases">
        <title>cDNA cloning, expression and immune function analysis of a novel IKK-beta gene in the sea cucumber Apostichopus japonicus.</title>
        <authorList>
            <person name="Chang Y.Q."/>
            <person name="Li K.Q."/>
            <person name="Zhan Y.Y."/>
        </authorList>
    </citation>
    <scope>NUCLEOTIDE SEQUENCE</scope>
</reference>
<evidence type="ECO:0000256" key="6">
    <source>
        <dbReference type="ARBA" id="ARBA00022553"/>
    </source>
</evidence>
<evidence type="ECO:0000256" key="1">
    <source>
        <dbReference type="ARBA" id="ARBA00004123"/>
    </source>
</evidence>
<organism evidence="15">
    <name type="scientific">Stichopus japonicus</name>
    <name type="common">Sea cucumber</name>
    <dbReference type="NCBI Taxonomy" id="307972"/>
    <lineage>
        <taxon>Eukaryota</taxon>
        <taxon>Metazoa</taxon>
        <taxon>Echinodermata</taxon>
        <taxon>Eleutherozoa</taxon>
        <taxon>Echinozoa</taxon>
        <taxon>Holothuroidea</taxon>
        <taxon>Aspidochirotacea</taxon>
        <taxon>Aspidochirotida</taxon>
        <taxon>Stichopodidae</taxon>
        <taxon>Apostichopus</taxon>
    </lineage>
</organism>
<dbReference type="Gene3D" id="3.10.20.90">
    <property type="entry name" value="Phosphatidylinositol 3-kinase Catalytic Subunit, Chain A, domain 1"/>
    <property type="match status" value="1"/>
</dbReference>
<dbReference type="InterPro" id="IPR051180">
    <property type="entry name" value="IKK"/>
</dbReference>
<evidence type="ECO:0000256" key="11">
    <source>
        <dbReference type="ARBA" id="ARBA00023242"/>
    </source>
</evidence>
<protein>
    <recommendedName>
        <fullName evidence="3">IkappaB kinase</fullName>
        <ecNumber evidence="3">2.7.11.10</ecNumber>
    </recommendedName>
</protein>
<dbReference type="GO" id="GO:0008384">
    <property type="term" value="F:IkappaB kinase activity"/>
    <property type="evidence" value="ECO:0007669"/>
    <property type="project" value="UniProtKB-EC"/>
</dbReference>
<dbReference type="EC" id="2.7.11.10" evidence="3"/>
<evidence type="ECO:0000313" key="15">
    <source>
        <dbReference type="EMBL" id="ATY37522.1"/>
    </source>
</evidence>
<comment type="catalytic activity">
    <reaction evidence="12">
        <text>L-seryl-[I-kappa-B protein] + ATP = O-phospho-L-seryl-[I-kappa-B protein] + ADP + H(+)</text>
        <dbReference type="Rhea" id="RHEA:19073"/>
        <dbReference type="Rhea" id="RHEA-COMP:13698"/>
        <dbReference type="Rhea" id="RHEA-COMP:13699"/>
        <dbReference type="ChEBI" id="CHEBI:15378"/>
        <dbReference type="ChEBI" id="CHEBI:29999"/>
        <dbReference type="ChEBI" id="CHEBI:30616"/>
        <dbReference type="ChEBI" id="CHEBI:83421"/>
        <dbReference type="ChEBI" id="CHEBI:456216"/>
        <dbReference type="EC" id="2.7.11.10"/>
    </reaction>
</comment>
<evidence type="ECO:0000259" key="14">
    <source>
        <dbReference type="PROSITE" id="PS50011"/>
    </source>
</evidence>
<dbReference type="InterPro" id="IPR046375">
    <property type="entry name" value="IKBKB_SDD_sf"/>
</dbReference>
<dbReference type="Gene3D" id="1.10.510.10">
    <property type="entry name" value="Transferase(Phosphotransferase) domain 1"/>
    <property type="match status" value="1"/>
</dbReference>
<name>A0A2H4R0M6_STIJA</name>
<dbReference type="SUPFAM" id="SSF56112">
    <property type="entry name" value="Protein kinase-like (PK-like)"/>
    <property type="match status" value="1"/>
</dbReference>
<evidence type="ECO:0000256" key="2">
    <source>
        <dbReference type="ARBA" id="ARBA00004496"/>
    </source>
</evidence>
<evidence type="ECO:0000256" key="4">
    <source>
        <dbReference type="ARBA" id="ARBA00022490"/>
    </source>
</evidence>
<dbReference type="GO" id="GO:0005634">
    <property type="term" value="C:nucleus"/>
    <property type="evidence" value="ECO:0007669"/>
    <property type="project" value="UniProtKB-SubCell"/>
</dbReference>
<evidence type="ECO:0000256" key="9">
    <source>
        <dbReference type="ARBA" id="ARBA00022777"/>
    </source>
</evidence>
<dbReference type="PROSITE" id="PS00108">
    <property type="entry name" value="PROTEIN_KINASE_ST"/>
    <property type="match status" value="1"/>
</dbReference>
<gene>
    <name evidence="15" type="primary">IKK-beta</name>
</gene>
<accession>A0A2H4R0M6</accession>
<dbReference type="InterPro" id="IPR011009">
    <property type="entry name" value="Kinase-like_dom_sf"/>
</dbReference>
<keyword evidence="5" id="KW-0723">Serine/threonine-protein kinase</keyword>
<keyword evidence="9 15" id="KW-0418">Kinase</keyword>
<comment type="subcellular location">
    <subcellularLocation>
        <location evidence="2">Cytoplasm</location>
    </subcellularLocation>
    <subcellularLocation>
        <location evidence="1">Nucleus</location>
    </subcellularLocation>
</comment>
<dbReference type="SMART" id="SM00220">
    <property type="entry name" value="S_TKc"/>
    <property type="match status" value="1"/>
</dbReference>
<feature type="domain" description="Protein kinase" evidence="14">
    <location>
        <begin position="13"/>
        <end position="304"/>
    </location>
</feature>
<evidence type="ECO:0000256" key="12">
    <source>
        <dbReference type="ARBA" id="ARBA00048789"/>
    </source>
</evidence>
<dbReference type="Pfam" id="PF00069">
    <property type="entry name" value="Pkinase"/>
    <property type="match status" value="1"/>
</dbReference>
<sequence>MANSSARPSDEEWEKGRRLGSGTFGLVVLWTNKEKGTTLALKHYKGNMDQKNHDRWIQEVLIMKTLKHPNVVRAFDVPEQLKVHSSNLPVLAMEYCSGGDLRTVLSKPHSSYGLNQMTVNDIISQVADGMYYLHENNIIHRDLKPENIVLKPMAEGKVVYKIIDLGYAKDIGHGSIPQSFAGTLQYAAPDLLQKKPYSKSVDYWSLGILSFELINGRRPFSPVDNDPVVGWYNSITSKKPKAICMMEDINGNVTFSEHLPPYNNISSNLTMMYGLWLRSMLTLKPAQRGQNGPKDGIYASAPWYGMLKDILQVKEYRILDMTQNKLVVYIDKGIATVTDIHKKLEEDTGIPMAEQQLLLPDGKVALQTEQPEKRNDQDAEFMLPEYFLFRNFGTALEYEIDLKLAPLPPMAEKIGNDPSFVVKQSRIRCRSWAECLYVCKTMVDSAVYIQEGIRALKMNFMRQFKKMTSSRHKLTGVQRRLEGKHNFFKTSMTFDLDSYLEQKDWGVTSERMLNNWLASQTTFSEIPENLNICFKELCIRAEGLGQALMELRDYPLHTQHIDNLDTLKIQSEKLYQRLRQEMKGGQPKNVDCSELVEVMFRSRKEREKFGEGAAQQLETLLKYRADAIKIQQDMDDLSQQLESHAAAMMAAQKKRQSEIWMSLRYSTENYAKQKALNQRNVEMRQKEERAAADIGGPNTLTTPSYLTAVDMITSPTTLGGPPTLTTPSSLGASAPMTRDFTSLSAESMHTIHESASVQHDFSLAVDQYNYESASRLNDLKSLDWEFQ</sequence>
<keyword evidence="7" id="KW-0808">Transferase</keyword>
<dbReference type="GO" id="GO:0033209">
    <property type="term" value="P:tumor necrosis factor-mediated signaling pathway"/>
    <property type="evidence" value="ECO:0007669"/>
    <property type="project" value="TreeGrafter"/>
</dbReference>
<dbReference type="GO" id="GO:0008385">
    <property type="term" value="C:IkappaB kinase complex"/>
    <property type="evidence" value="ECO:0007669"/>
    <property type="project" value="TreeGrafter"/>
</dbReference>
<keyword evidence="10" id="KW-0067">ATP-binding</keyword>
<keyword evidence="4" id="KW-0963">Cytoplasm</keyword>
<dbReference type="SMR" id="A0A2H4R0M6"/>
<dbReference type="EMBL" id="MG548802">
    <property type="protein sequence ID" value="ATY37522.1"/>
    <property type="molecule type" value="mRNA"/>
</dbReference>
<keyword evidence="11" id="KW-0539">Nucleus</keyword>
<dbReference type="PROSITE" id="PS50011">
    <property type="entry name" value="PROTEIN_KINASE_DOM"/>
    <property type="match status" value="1"/>
</dbReference>
<dbReference type="GO" id="GO:0045944">
    <property type="term" value="P:positive regulation of transcription by RNA polymerase II"/>
    <property type="evidence" value="ECO:0007669"/>
    <property type="project" value="TreeGrafter"/>
</dbReference>
<dbReference type="PANTHER" id="PTHR22969:SF17">
    <property type="entry name" value="INHIBITOR OF NUCLEAR FACTOR KAPPA-B KINASE SUBUNIT BETA"/>
    <property type="match status" value="1"/>
</dbReference>
<evidence type="ECO:0000256" key="5">
    <source>
        <dbReference type="ARBA" id="ARBA00022527"/>
    </source>
</evidence>
<proteinExistence type="evidence at transcript level"/>